<evidence type="ECO:0000313" key="1">
    <source>
        <dbReference type="EMBL" id="GGB04629.1"/>
    </source>
</evidence>
<accession>A0ABQ1I0F3</accession>
<organism evidence="1 2">
    <name type="scientific">Agarivorans gilvus</name>
    <dbReference type="NCBI Taxonomy" id="680279"/>
    <lineage>
        <taxon>Bacteria</taxon>
        <taxon>Pseudomonadati</taxon>
        <taxon>Pseudomonadota</taxon>
        <taxon>Gammaproteobacteria</taxon>
        <taxon>Alteromonadales</taxon>
        <taxon>Alteromonadaceae</taxon>
        <taxon>Agarivorans</taxon>
    </lineage>
</organism>
<dbReference type="EMBL" id="BMDY01000009">
    <property type="protein sequence ID" value="GGB04629.1"/>
    <property type="molecule type" value="Genomic_DNA"/>
</dbReference>
<dbReference type="Proteomes" id="UP000651977">
    <property type="component" value="Unassembled WGS sequence"/>
</dbReference>
<name>A0ABQ1I0F3_9ALTE</name>
<gene>
    <name evidence="1" type="ORF">GCM10007414_17370</name>
</gene>
<reference evidence="2" key="1">
    <citation type="journal article" date="2019" name="Int. J. Syst. Evol. Microbiol.">
        <title>The Global Catalogue of Microorganisms (GCM) 10K type strain sequencing project: providing services to taxonomists for standard genome sequencing and annotation.</title>
        <authorList>
            <consortium name="The Broad Institute Genomics Platform"/>
            <consortium name="The Broad Institute Genome Sequencing Center for Infectious Disease"/>
            <person name="Wu L."/>
            <person name="Ma J."/>
        </authorList>
    </citation>
    <scope>NUCLEOTIDE SEQUENCE [LARGE SCALE GENOMIC DNA]</scope>
    <source>
        <strain evidence="2">CGMCC 1.10131</strain>
    </source>
</reference>
<evidence type="ECO:0000313" key="2">
    <source>
        <dbReference type="Proteomes" id="UP000651977"/>
    </source>
</evidence>
<dbReference type="RefSeq" id="WP_055734351.1">
    <property type="nucleotide sequence ID" value="NZ_BMDY01000009.1"/>
</dbReference>
<protein>
    <submittedName>
        <fullName evidence="1">Uncharacterized protein</fullName>
    </submittedName>
</protein>
<comment type="caution">
    <text evidence="1">The sequence shown here is derived from an EMBL/GenBank/DDBJ whole genome shotgun (WGS) entry which is preliminary data.</text>
</comment>
<proteinExistence type="predicted"/>
<sequence>MSYNAKRPLEVAPSITAHCESVFKQLFIDGSKAVDIQAEYSNIVLQELKHNTYQLDAAFDITNPDNAYVPFAAKLEPFIDSYQSVFIHQTQPDKILDLFKQCIGDQYFNTGVMHYLLVEQSDKSKIDTIKMLFESDKPQALTSPEFALKPFIDGNKLEALNTALTHYFNRVIEQYRNGYYLFKRARTLLEAYPEVKPLFQQLGINQVSVELMTYYLARYYYDRSEYDSANRLLDYFMHVEIIETIASPKRWIKF</sequence>
<keyword evidence="2" id="KW-1185">Reference proteome</keyword>